<dbReference type="EMBL" id="JBHSWU010000430">
    <property type="protein sequence ID" value="MFC6725214.1"/>
    <property type="molecule type" value="Genomic_DNA"/>
</dbReference>
<comment type="caution">
    <text evidence="3">The sequence shown here is derived from an EMBL/GenBank/DDBJ whole genome shotgun (WGS) entry which is preliminary data.</text>
</comment>
<evidence type="ECO:0000256" key="1">
    <source>
        <dbReference type="SAM" id="MobiDB-lite"/>
    </source>
</evidence>
<organism evidence="3 4">
    <name type="scientific">Halobium palmae</name>
    <dbReference type="NCBI Taxonomy" id="1776492"/>
    <lineage>
        <taxon>Archaea</taxon>
        <taxon>Methanobacteriati</taxon>
        <taxon>Methanobacteriota</taxon>
        <taxon>Stenosarchaea group</taxon>
        <taxon>Halobacteria</taxon>
        <taxon>Halobacteriales</taxon>
        <taxon>Haloferacaceae</taxon>
        <taxon>Halobium</taxon>
    </lineage>
</organism>
<dbReference type="Pfam" id="PF26070">
    <property type="entry name" value="DUF8027"/>
    <property type="match status" value="1"/>
</dbReference>
<gene>
    <name evidence="3" type="ORF">ACFQE1_12710</name>
</gene>
<feature type="compositionally biased region" description="Basic and acidic residues" evidence="1">
    <location>
        <begin position="30"/>
        <end position="41"/>
    </location>
</feature>
<accession>A0ABD5S0L6</accession>
<feature type="region of interest" description="Disordered" evidence="1">
    <location>
        <begin position="20"/>
        <end position="41"/>
    </location>
</feature>
<dbReference type="Proteomes" id="UP001596328">
    <property type="component" value="Unassembled WGS sequence"/>
</dbReference>
<evidence type="ECO:0000313" key="3">
    <source>
        <dbReference type="EMBL" id="MFC6725214.1"/>
    </source>
</evidence>
<proteinExistence type="predicted"/>
<evidence type="ECO:0000259" key="2">
    <source>
        <dbReference type="Pfam" id="PF26070"/>
    </source>
</evidence>
<feature type="domain" description="DUF8027" evidence="2">
    <location>
        <begin position="1"/>
        <end position="58"/>
    </location>
</feature>
<evidence type="ECO:0000313" key="4">
    <source>
        <dbReference type="Proteomes" id="UP001596328"/>
    </source>
</evidence>
<protein>
    <recommendedName>
        <fullName evidence="2">DUF8027 domain-containing protein</fullName>
    </recommendedName>
</protein>
<name>A0ABD5S0L6_9EURY</name>
<dbReference type="InterPro" id="IPR058340">
    <property type="entry name" value="DUF8027"/>
</dbReference>
<keyword evidence="4" id="KW-1185">Reference proteome</keyword>
<dbReference type="AlphaFoldDB" id="A0ABD5S0L6"/>
<reference evidence="3 4" key="1">
    <citation type="journal article" date="2019" name="Int. J. Syst. Evol. Microbiol.">
        <title>The Global Catalogue of Microorganisms (GCM) 10K type strain sequencing project: providing services to taxonomists for standard genome sequencing and annotation.</title>
        <authorList>
            <consortium name="The Broad Institute Genomics Platform"/>
            <consortium name="The Broad Institute Genome Sequencing Center for Infectious Disease"/>
            <person name="Wu L."/>
            <person name="Ma J."/>
        </authorList>
    </citation>
    <scope>NUCLEOTIDE SEQUENCE [LARGE SCALE GENOMIC DNA]</scope>
    <source>
        <strain evidence="3 4">NBRC 111368</strain>
    </source>
</reference>
<sequence length="63" mass="7418">MPVPGYDPDDVDDKLEELLAERDADEFLTEEERRRYESGERFGDLLDEEEIRRLLDRESDASA</sequence>